<proteinExistence type="predicted"/>
<sequence>MRRKTLEEVKACMENIDGQISRAQDFEQTSWDKLPRLALENAHSSSGAKFGSFQPEDNEVEDEEIISVPLSPVNQSILPTSRSKDVEDSAIEDPKATTPKLFAIKAEREDKQTTVIMGQLKKFVSKDITTTLELLKLATTASHEVDLAKFVHVENLIEDDDSPIATSADTMGERKRDKMDDLIDETLEATQARATLPPPLPLLVPEPTVDAVMTTETDTLKATSLRDVHRT</sequence>
<evidence type="ECO:0000313" key="1">
    <source>
        <dbReference type="EMBL" id="KAJ8569629.1"/>
    </source>
</evidence>
<organism evidence="1 2">
    <name type="scientific">Anisodus acutangulus</name>
    <dbReference type="NCBI Taxonomy" id="402998"/>
    <lineage>
        <taxon>Eukaryota</taxon>
        <taxon>Viridiplantae</taxon>
        <taxon>Streptophyta</taxon>
        <taxon>Embryophyta</taxon>
        <taxon>Tracheophyta</taxon>
        <taxon>Spermatophyta</taxon>
        <taxon>Magnoliopsida</taxon>
        <taxon>eudicotyledons</taxon>
        <taxon>Gunneridae</taxon>
        <taxon>Pentapetalae</taxon>
        <taxon>asterids</taxon>
        <taxon>lamiids</taxon>
        <taxon>Solanales</taxon>
        <taxon>Solanaceae</taxon>
        <taxon>Solanoideae</taxon>
        <taxon>Hyoscyameae</taxon>
        <taxon>Anisodus</taxon>
    </lineage>
</organism>
<name>A0A9Q1MUW4_9SOLA</name>
<accession>A0A9Q1MUW4</accession>
<dbReference type="AlphaFoldDB" id="A0A9Q1MUW4"/>
<dbReference type="Proteomes" id="UP001152561">
    <property type="component" value="Unassembled WGS sequence"/>
</dbReference>
<dbReference type="EMBL" id="JAJAGQ010000002">
    <property type="protein sequence ID" value="KAJ8569629.1"/>
    <property type="molecule type" value="Genomic_DNA"/>
</dbReference>
<protein>
    <submittedName>
        <fullName evidence="1">Uncharacterized protein</fullName>
    </submittedName>
</protein>
<evidence type="ECO:0000313" key="2">
    <source>
        <dbReference type="Proteomes" id="UP001152561"/>
    </source>
</evidence>
<comment type="caution">
    <text evidence="1">The sequence shown here is derived from an EMBL/GenBank/DDBJ whole genome shotgun (WGS) entry which is preliminary data.</text>
</comment>
<reference evidence="2" key="1">
    <citation type="journal article" date="2023" name="Proc. Natl. Acad. Sci. U.S.A.">
        <title>Genomic and structural basis for evolution of tropane alkaloid biosynthesis.</title>
        <authorList>
            <person name="Wanga Y.-J."/>
            <person name="Taina T."/>
            <person name="Yua J.-Y."/>
            <person name="Lia J."/>
            <person name="Xua B."/>
            <person name="Chenc J."/>
            <person name="D'Auriad J.C."/>
            <person name="Huanga J.-P."/>
            <person name="Huanga S.-X."/>
        </authorList>
    </citation>
    <scope>NUCLEOTIDE SEQUENCE [LARGE SCALE GENOMIC DNA]</scope>
    <source>
        <strain evidence="2">cv. KIB-2019</strain>
    </source>
</reference>
<keyword evidence="2" id="KW-1185">Reference proteome</keyword>
<gene>
    <name evidence="1" type="ORF">K7X08_006206</name>
</gene>